<comment type="caution">
    <text evidence="6">The sequence shown here is derived from an EMBL/GenBank/DDBJ whole genome shotgun (WGS) entry which is preliminary data.</text>
</comment>
<feature type="binding site" evidence="5">
    <location>
        <position position="73"/>
    </location>
    <ligand>
        <name>Cu cation</name>
        <dbReference type="ChEBI" id="CHEBI:23378"/>
    </ligand>
</feature>
<evidence type="ECO:0000313" key="7">
    <source>
        <dbReference type="Proteomes" id="UP000256900"/>
    </source>
</evidence>
<keyword evidence="5" id="KW-0479">Metal-binding</keyword>
<dbReference type="Proteomes" id="UP000256900">
    <property type="component" value="Unassembled WGS sequence"/>
</dbReference>
<evidence type="ECO:0000256" key="1">
    <source>
        <dbReference type="ARBA" id="ARBA00004418"/>
    </source>
</evidence>
<keyword evidence="3" id="KW-0574">Periplasm</keyword>
<dbReference type="PRINTS" id="PR00155">
    <property type="entry name" value="AMICYANIN"/>
</dbReference>
<accession>A0A3D9YYM8</accession>
<feature type="binding site" evidence="5">
    <location>
        <position position="112"/>
    </location>
    <ligand>
        <name>Cu cation</name>
        <dbReference type="ChEBI" id="CHEBI:23378"/>
    </ligand>
</feature>
<feature type="binding site" evidence="5">
    <location>
        <position position="109"/>
    </location>
    <ligand>
        <name>Cu cation</name>
        <dbReference type="ChEBI" id="CHEBI:23378"/>
    </ligand>
</feature>
<evidence type="ECO:0000256" key="3">
    <source>
        <dbReference type="ARBA" id="ARBA00022764"/>
    </source>
</evidence>
<dbReference type="RefSeq" id="WP_115835925.1">
    <property type="nucleotide sequence ID" value="NZ_CP025086.1"/>
</dbReference>
<dbReference type="GO" id="GO:0042597">
    <property type="term" value="C:periplasmic space"/>
    <property type="evidence" value="ECO:0007669"/>
    <property type="project" value="UniProtKB-SubCell"/>
</dbReference>
<dbReference type="InterPro" id="IPR008972">
    <property type="entry name" value="Cupredoxin"/>
</dbReference>
<reference evidence="6 7" key="1">
    <citation type="submission" date="2018-08" db="EMBL/GenBank/DDBJ databases">
        <title>Genomic Encyclopedia of Type Strains, Phase IV (KMG-IV): sequencing the most valuable type-strain genomes for metagenomic binning, comparative biology and taxonomic classification.</title>
        <authorList>
            <person name="Goeker M."/>
        </authorList>
    </citation>
    <scope>NUCLEOTIDE SEQUENCE [LARGE SCALE GENOMIC DNA]</scope>
    <source>
        <strain evidence="6 7">BW863</strain>
    </source>
</reference>
<keyword evidence="4" id="KW-0249">Electron transport</keyword>
<comment type="subcellular location">
    <subcellularLocation>
        <location evidence="1">Periplasm</location>
    </subcellularLocation>
</comment>
<dbReference type="InterPro" id="IPR002386">
    <property type="entry name" value="Amicyanin/Pseudoazurin"/>
</dbReference>
<keyword evidence="2" id="KW-0813">Transport</keyword>
<keyword evidence="7" id="KW-1185">Reference proteome</keyword>
<sequence length="122" mass="13323">MSLPRPTRLVRSGRFAMLAAAAALSLLAGGIGWTQQKSPYVISQRGRAFHPTFLSLKRGETIRIVNDDGDLLHHAYVESDTFNFDSGDQLPGSQTDIVFSVPGTFNVLCGIHPKMKLVVLVK</sequence>
<dbReference type="Gene3D" id="2.60.40.420">
    <property type="entry name" value="Cupredoxins - blue copper proteins"/>
    <property type="match status" value="1"/>
</dbReference>
<dbReference type="AlphaFoldDB" id="A0A3D9YYM8"/>
<evidence type="ECO:0000256" key="5">
    <source>
        <dbReference type="PIRSR" id="PIRSR602386-1"/>
    </source>
</evidence>
<dbReference type="EMBL" id="QUMO01000002">
    <property type="protein sequence ID" value="REF87757.1"/>
    <property type="molecule type" value="Genomic_DNA"/>
</dbReference>
<evidence type="ECO:0000313" key="6">
    <source>
        <dbReference type="EMBL" id="REF87757.1"/>
    </source>
</evidence>
<comment type="cofactor">
    <cofactor evidence="5">
        <name>Cu cation</name>
        <dbReference type="ChEBI" id="CHEBI:23378"/>
    </cofactor>
    <text evidence="5">Binds 1 copper ion per subunit.</text>
</comment>
<dbReference type="OrthoDB" id="7306926at2"/>
<evidence type="ECO:0000256" key="2">
    <source>
        <dbReference type="ARBA" id="ARBA00022448"/>
    </source>
</evidence>
<evidence type="ECO:0000256" key="4">
    <source>
        <dbReference type="ARBA" id="ARBA00022982"/>
    </source>
</evidence>
<protein>
    <submittedName>
        <fullName evidence="6">Plastocyanin</fullName>
    </submittedName>
</protein>
<dbReference type="GO" id="GO:0009055">
    <property type="term" value="F:electron transfer activity"/>
    <property type="evidence" value="ECO:0007669"/>
    <property type="project" value="InterPro"/>
</dbReference>
<dbReference type="SUPFAM" id="SSF49503">
    <property type="entry name" value="Cupredoxins"/>
    <property type="match status" value="1"/>
</dbReference>
<name>A0A3D9YYM8_9HYPH</name>
<organism evidence="6 7">
    <name type="scientific">Methylovirgula ligni</name>
    <dbReference type="NCBI Taxonomy" id="569860"/>
    <lineage>
        <taxon>Bacteria</taxon>
        <taxon>Pseudomonadati</taxon>
        <taxon>Pseudomonadota</taxon>
        <taxon>Alphaproteobacteria</taxon>
        <taxon>Hyphomicrobiales</taxon>
        <taxon>Beijerinckiaceae</taxon>
        <taxon>Methylovirgula</taxon>
    </lineage>
</organism>
<keyword evidence="5" id="KW-0186">Copper</keyword>
<gene>
    <name evidence="6" type="ORF">DES32_1386</name>
</gene>
<dbReference type="GO" id="GO:0005507">
    <property type="term" value="F:copper ion binding"/>
    <property type="evidence" value="ECO:0007669"/>
    <property type="project" value="InterPro"/>
</dbReference>
<proteinExistence type="predicted"/>